<evidence type="ECO:0000256" key="1">
    <source>
        <dbReference type="ARBA" id="ARBA00022485"/>
    </source>
</evidence>
<feature type="domain" description="Radical SAM core" evidence="8">
    <location>
        <begin position="63"/>
        <end position="301"/>
    </location>
</feature>
<dbReference type="Pfam" id="PF19288">
    <property type="entry name" value="CofH_C"/>
    <property type="match status" value="1"/>
</dbReference>
<dbReference type="PROSITE" id="PS51918">
    <property type="entry name" value="RADICAL_SAM"/>
    <property type="match status" value="1"/>
</dbReference>
<dbReference type="InterPro" id="IPR058240">
    <property type="entry name" value="rSAM_sf"/>
</dbReference>
<feature type="binding site" evidence="7">
    <location>
        <position position="308"/>
    </location>
    <ligand>
        <name>(3R)-3-methyl-D-ornithine</name>
        <dbReference type="ChEBI" id="CHEBI:64642"/>
    </ligand>
</feature>
<dbReference type="Pfam" id="PF04055">
    <property type="entry name" value="Radical_SAM"/>
    <property type="match status" value="1"/>
</dbReference>
<dbReference type="InterPro" id="IPR020050">
    <property type="entry name" value="FO_synthase_su2"/>
</dbReference>
<comment type="cofactor">
    <cofactor evidence="6">
        <name>[4Fe-4S] cluster</name>
        <dbReference type="ChEBI" id="CHEBI:49883"/>
    </cofactor>
    <text evidence="6">Binds 1 [4Fe-4S] cluster. The cluster is coordinated with 3 cysteines and an exchangeable S-adenosyl-L-methionine.</text>
</comment>
<evidence type="ECO:0000256" key="3">
    <source>
        <dbReference type="ARBA" id="ARBA00022723"/>
    </source>
</evidence>
<dbReference type="InterPro" id="IPR007197">
    <property type="entry name" value="rSAM"/>
</dbReference>
<keyword evidence="2 6" id="KW-0949">S-adenosyl-L-methionine</keyword>
<evidence type="ECO:0000256" key="4">
    <source>
        <dbReference type="ARBA" id="ARBA00023004"/>
    </source>
</evidence>
<feature type="binding site" evidence="6">
    <location>
        <position position="89"/>
    </location>
    <ligand>
        <name>[4Fe-4S] cluster</name>
        <dbReference type="ChEBI" id="CHEBI:49883"/>
        <note>4Fe-4S-S-AdoMet</note>
    </ligand>
</feature>
<dbReference type="InterPro" id="IPR013785">
    <property type="entry name" value="Aldolase_TIM"/>
</dbReference>
<feature type="binding site" evidence="7">
    <location>
        <position position="194"/>
    </location>
    <ligand>
        <name>S-adenosyl-L-methionine</name>
        <dbReference type="ChEBI" id="CHEBI:59789"/>
    </ligand>
</feature>
<evidence type="ECO:0000256" key="7">
    <source>
        <dbReference type="PIRSR" id="PIRSR004762-2"/>
    </source>
</evidence>
<evidence type="ECO:0000256" key="5">
    <source>
        <dbReference type="ARBA" id="ARBA00023014"/>
    </source>
</evidence>
<dbReference type="SFLD" id="SFLDF00343">
    <property type="entry name" value="aminofutalosine_synthase_(mqnE"/>
    <property type="match status" value="1"/>
</dbReference>
<dbReference type="PANTHER" id="PTHR43076:SF1">
    <property type="entry name" value="LIPOYL SYNTHASE 2"/>
    <property type="match status" value="1"/>
</dbReference>
<dbReference type="NCBIfam" id="TIGR00423">
    <property type="entry name" value="CofH family radical SAM protein"/>
    <property type="match status" value="1"/>
</dbReference>
<evidence type="ECO:0000313" key="9">
    <source>
        <dbReference type="EMBL" id="BBO86974.1"/>
    </source>
</evidence>
<feature type="binding site" evidence="7">
    <location>
        <position position="158"/>
    </location>
    <ligand>
        <name>(3R)-3-methyl-D-ornithine</name>
        <dbReference type="ChEBI" id="CHEBI:64642"/>
    </ligand>
</feature>
<dbReference type="GO" id="GO:0016765">
    <property type="term" value="F:transferase activity, transferring alkyl or aryl (other than methyl) groups"/>
    <property type="evidence" value="ECO:0007669"/>
    <property type="project" value="InterPro"/>
</dbReference>
<feature type="binding site" evidence="7">
    <location>
        <position position="88"/>
    </location>
    <ligand>
        <name>S-adenosyl-L-methionine</name>
        <dbReference type="ChEBI" id="CHEBI:59789"/>
    </ligand>
</feature>
<dbReference type="GO" id="GO:0051539">
    <property type="term" value="F:4 iron, 4 sulfur cluster binding"/>
    <property type="evidence" value="ECO:0007669"/>
    <property type="project" value="UniProtKB-KW"/>
</dbReference>
<dbReference type="EMBL" id="AP021879">
    <property type="protein sequence ID" value="BBO86974.1"/>
    <property type="molecule type" value="Genomic_DNA"/>
</dbReference>
<accession>A0A5K8A3Q3</accession>
<keyword evidence="10" id="KW-1185">Reference proteome</keyword>
<feature type="binding site" evidence="6">
    <location>
        <position position="86"/>
    </location>
    <ligand>
        <name>[4Fe-4S] cluster</name>
        <dbReference type="ChEBI" id="CHEBI:49883"/>
        <note>4Fe-4S-S-AdoMet</note>
    </ligand>
</feature>
<dbReference type="InterPro" id="IPR045567">
    <property type="entry name" value="CofH/MnqC-like_C"/>
</dbReference>
<dbReference type="SFLD" id="SFLDG01064">
    <property type="entry name" value="F420__menaquinone_cofactor_bio"/>
    <property type="match status" value="2"/>
</dbReference>
<keyword evidence="1 6" id="KW-0004">4Fe-4S</keyword>
<dbReference type="GO" id="GO:0009234">
    <property type="term" value="P:menaquinone biosynthetic process"/>
    <property type="evidence" value="ECO:0007669"/>
    <property type="project" value="InterPro"/>
</dbReference>
<dbReference type="NCBIfam" id="TIGR03699">
    <property type="entry name" value="menaquin_MqnC"/>
    <property type="match status" value="1"/>
</dbReference>
<evidence type="ECO:0000256" key="6">
    <source>
        <dbReference type="PIRSR" id="PIRSR004762-1"/>
    </source>
</evidence>
<feature type="binding site" evidence="6">
    <location>
        <position position="82"/>
    </location>
    <ligand>
        <name>[4Fe-4S] cluster</name>
        <dbReference type="ChEBI" id="CHEBI:49883"/>
        <note>4Fe-4S-S-AdoMet</note>
    </ligand>
</feature>
<evidence type="ECO:0000259" key="8">
    <source>
        <dbReference type="PROSITE" id="PS51918"/>
    </source>
</evidence>
<sequence length="390" mass="43169">MTTKRILTICKRDADTMHEQMMTEKSVAETNTRYDRKQALDLLTDLPMGELMRLAHQERMRRFPDSRVSFVVDTNPNYTNVCVTRCRFCAFCRKAGDNDAYLLTPGQLAESVRMAADKGATTVLLQGGHNPVVDIGLWLAYIRAIRDACPGMHVHPFSPAEIAFMADKEKISVAEVLRMLWEAGIRTIPGGGAEILTERVRRIIAPHKAGVDAWLGVCETAHGIGFKTTATMMFGHVESDAEIIDHLLRLRDLQDSTAGFTSFIPWSFKPGQTDLAREVKQPAHPARYVRIIAVARLVLDNFTHIQSSWFSENIAAGQLGLLAGADDFGGVLVEEHVHREAGHDRRATVDNVVTIIRRAGFTPARRDSNYQVRDIYPAPLPVGTGGAAPA</sequence>
<dbReference type="InterPro" id="IPR034405">
    <property type="entry name" value="F420"/>
</dbReference>
<organism evidence="9 10">
    <name type="scientific">Desulfosarcina ovata subsp. ovata</name>
    <dbReference type="NCBI Taxonomy" id="2752305"/>
    <lineage>
        <taxon>Bacteria</taxon>
        <taxon>Pseudomonadati</taxon>
        <taxon>Thermodesulfobacteriota</taxon>
        <taxon>Desulfobacteria</taxon>
        <taxon>Desulfobacterales</taxon>
        <taxon>Desulfosarcinaceae</taxon>
        <taxon>Desulfosarcina</taxon>
    </lineage>
</organism>
<dbReference type="SFLD" id="SFLDF00342">
    <property type="entry name" value="cyclic_dehypoxanthine_futalosi"/>
    <property type="match status" value="1"/>
</dbReference>
<gene>
    <name evidence="9" type="primary">mqnC</name>
    <name evidence="9" type="ORF">DSCOOX_01540</name>
</gene>
<proteinExistence type="predicted"/>
<dbReference type="Proteomes" id="UP000422108">
    <property type="component" value="Chromosome"/>
</dbReference>
<protein>
    <submittedName>
        <fullName evidence="9">Cyclic dehypoxanthine futalosine synthase</fullName>
    </submittedName>
</protein>
<evidence type="ECO:0000256" key="2">
    <source>
        <dbReference type="ARBA" id="ARBA00022691"/>
    </source>
</evidence>
<dbReference type="SUPFAM" id="SSF102114">
    <property type="entry name" value="Radical SAM enzymes"/>
    <property type="match status" value="1"/>
</dbReference>
<name>A0A5K8A3Q3_9BACT</name>
<dbReference type="SFLD" id="SFLDG01389">
    <property type="entry name" value="menaquinone_synthsis_involved"/>
    <property type="match status" value="2"/>
</dbReference>
<dbReference type="AlphaFoldDB" id="A0A5K8A3Q3"/>
<dbReference type="PANTHER" id="PTHR43076">
    <property type="entry name" value="FO SYNTHASE (COFH)"/>
    <property type="match status" value="1"/>
</dbReference>
<dbReference type="GO" id="GO:0046872">
    <property type="term" value="F:metal ion binding"/>
    <property type="evidence" value="ECO:0007669"/>
    <property type="project" value="UniProtKB-KW"/>
</dbReference>
<dbReference type="SFLD" id="SFLDS00029">
    <property type="entry name" value="Radical_SAM"/>
    <property type="match status" value="2"/>
</dbReference>
<keyword evidence="5 6" id="KW-0411">Iron-sulfur</keyword>
<dbReference type="RefSeq" id="WP_155308473.1">
    <property type="nucleotide sequence ID" value="NZ_AP021879.1"/>
</dbReference>
<dbReference type="InterPro" id="IPR022431">
    <property type="entry name" value="Cyclic_DHFL_synthase_mqnC"/>
</dbReference>
<keyword evidence="4 6" id="KW-0408">Iron</keyword>
<dbReference type="Gene3D" id="3.20.20.70">
    <property type="entry name" value="Aldolase class I"/>
    <property type="match status" value="1"/>
</dbReference>
<dbReference type="PIRSF" id="PIRSF004762">
    <property type="entry name" value="CHP00423"/>
    <property type="match status" value="1"/>
</dbReference>
<evidence type="ECO:0000313" key="10">
    <source>
        <dbReference type="Proteomes" id="UP000422108"/>
    </source>
</evidence>
<dbReference type="GO" id="GO:0044689">
    <property type="term" value="F:7,8-didemethyl-8-hydroxy-5-deazariboflavin synthase activity"/>
    <property type="evidence" value="ECO:0007669"/>
    <property type="project" value="TreeGrafter"/>
</dbReference>
<keyword evidence="3" id="KW-0479">Metal-binding</keyword>
<reference evidence="9 10" key="1">
    <citation type="submission" date="2019-11" db="EMBL/GenBank/DDBJ databases">
        <title>Comparative genomics of hydrocarbon-degrading Desulfosarcina strains.</title>
        <authorList>
            <person name="Watanabe M."/>
            <person name="Kojima H."/>
            <person name="Fukui M."/>
        </authorList>
    </citation>
    <scope>NUCLEOTIDE SEQUENCE [LARGE SCALE GENOMIC DNA]</scope>
    <source>
        <strain evidence="10">oXyS1</strain>
    </source>
</reference>